<dbReference type="GO" id="GO:0006508">
    <property type="term" value="P:proteolysis"/>
    <property type="evidence" value="ECO:0007669"/>
    <property type="project" value="UniProtKB-KW"/>
</dbReference>
<dbReference type="InterPro" id="IPR033116">
    <property type="entry name" value="TRYPSIN_SER"/>
</dbReference>
<accession>B4JIW1</accession>
<dbReference type="eggNOG" id="KOG3627">
    <property type="taxonomic scope" value="Eukaryota"/>
</dbReference>
<evidence type="ECO:0000256" key="4">
    <source>
        <dbReference type="ARBA" id="ARBA00023145"/>
    </source>
</evidence>
<dbReference type="SMR" id="B4JIW1"/>
<dbReference type="Pfam" id="PF00089">
    <property type="entry name" value="Trypsin"/>
    <property type="match status" value="1"/>
</dbReference>
<dbReference type="PANTHER" id="PTHR24256">
    <property type="entry name" value="TRYPTASE-RELATED"/>
    <property type="match status" value="1"/>
</dbReference>
<evidence type="ECO:0000256" key="5">
    <source>
        <dbReference type="ARBA" id="ARBA00023157"/>
    </source>
</evidence>
<dbReference type="CDD" id="cd00190">
    <property type="entry name" value="Tryp_SPc"/>
    <property type="match status" value="1"/>
</dbReference>
<keyword evidence="4" id="KW-0865">Zymogen</keyword>
<dbReference type="EMBL" id="CH916370">
    <property type="protein sequence ID" value="EDV99525.1"/>
    <property type="molecule type" value="Genomic_DNA"/>
</dbReference>
<dbReference type="STRING" id="7222.B4JIW1"/>
<dbReference type="MEROPS" id="S01.201"/>
<evidence type="ECO:0000256" key="1">
    <source>
        <dbReference type="ARBA" id="ARBA00022723"/>
    </source>
</evidence>
<feature type="domain" description="Peptidase S1" evidence="9">
    <location>
        <begin position="1"/>
        <end position="250"/>
    </location>
</feature>
<evidence type="ECO:0000256" key="8">
    <source>
        <dbReference type="RuleBase" id="RU363034"/>
    </source>
</evidence>
<dbReference type="InterPro" id="IPR018114">
    <property type="entry name" value="TRYPSIN_HIS"/>
</dbReference>
<dbReference type="PROSITE" id="PS00135">
    <property type="entry name" value="TRYPSIN_SER"/>
    <property type="match status" value="1"/>
</dbReference>
<sequence>MALLRKSKDGEQYTHVCGGSLIHERWVLTAAHCVPIREDSQTLLQVRLGEWNTTNSPDCQWSGGEEICAPPHIDMNVDRIIMHEEYVKEFAPNAKLLNDIALLRLQQPVNFSEFVQPICLPSSNDDDEYTYADYAMDIAGWGNTEHTSFGGSPIKLRAVLNALSMANCRKNYPHIMSSQLCAGGETMAGTCHGDSGGPLMYQLAYDDKENRAYYIAGIVSLGLAFCNYSGQPMIFTRVEQYVPWIMGTISANM</sequence>
<dbReference type="FunFam" id="2.40.10.10:FF:000028">
    <property type="entry name" value="Serine protease easter"/>
    <property type="match status" value="1"/>
</dbReference>
<keyword evidence="1" id="KW-0479">Metal-binding</keyword>
<dbReference type="HOGENOM" id="CLU_006842_0_4_1"/>
<dbReference type="InterPro" id="IPR043504">
    <property type="entry name" value="Peptidase_S1_PA_chymotrypsin"/>
</dbReference>
<reference evidence="10 11" key="1">
    <citation type="journal article" date="2007" name="Nature">
        <title>Evolution of genes and genomes on the Drosophila phylogeny.</title>
        <authorList>
            <consortium name="Drosophila 12 Genomes Consortium"/>
            <person name="Clark A.G."/>
            <person name="Eisen M.B."/>
            <person name="Smith D.R."/>
            <person name="Bergman C.M."/>
            <person name="Oliver B."/>
            <person name="Markow T.A."/>
            <person name="Kaufman T.C."/>
            <person name="Kellis M."/>
            <person name="Gelbart W."/>
            <person name="Iyer V.N."/>
            <person name="Pollard D.A."/>
            <person name="Sackton T.B."/>
            <person name="Larracuente A.M."/>
            <person name="Singh N.D."/>
            <person name="Abad J.P."/>
            <person name="Abt D.N."/>
            <person name="Adryan B."/>
            <person name="Aguade M."/>
            <person name="Akashi H."/>
            <person name="Anderson W.W."/>
            <person name="Aquadro C.F."/>
            <person name="Ardell D.H."/>
            <person name="Arguello R."/>
            <person name="Artieri C.G."/>
            <person name="Barbash D.A."/>
            <person name="Barker D."/>
            <person name="Barsanti P."/>
            <person name="Batterham P."/>
            <person name="Batzoglou S."/>
            <person name="Begun D."/>
            <person name="Bhutkar A."/>
            <person name="Blanco E."/>
            <person name="Bosak S.A."/>
            <person name="Bradley R.K."/>
            <person name="Brand A.D."/>
            <person name="Brent M.R."/>
            <person name="Brooks A.N."/>
            <person name="Brown R.H."/>
            <person name="Butlin R.K."/>
            <person name="Caggese C."/>
            <person name="Calvi B.R."/>
            <person name="Bernardo de Carvalho A."/>
            <person name="Caspi A."/>
            <person name="Castrezana S."/>
            <person name="Celniker S.E."/>
            <person name="Chang J.L."/>
            <person name="Chapple C."/>
            <person name="Chatterji S."/>
            <person name="Chinwalla A."/>
            <person name="Civetta A."/>
            <person name="Clifton S.W."/>
            <person name="Comeron J.M."/>
            <person name="Costello J.C."/>
            <person name="Coyne J.A."/>
            <person name="Daub J."/>
            <person name="David R.G."/>
            <person name="Delcher A.L."/>
            <person name="Delehaunty K."/>
            <person name="Do C.B."/>
            <person name="Ebling H."/>
            <person name="Edwards K."/>
            <person name="Eickbush T."/>
            <person name="Evans J.D."/>
            <person name="Filipski A."/>
            <person name="Findeiss S."/>
            <person name="Freyhult E."/>
            <person name="Fulton L."/>
            <person name="Fulton R."/>
            <person name="Garcia A.C."/>
            <person name="Gardiner A."/>
            <person name="Garfield D.A."/>
            <person name="Garvin B.E."/>
            <person name="Gibson G."/>
            <person name="Gilbert D."/>
            <person name="Gnerre S."/>
            <person name="Godfrey J."/>
            <person name="Good R."/>
            <person name="Gotea V."/>
            <person name="Gravely B."/>
            <person name="Greenberg A.J."/>
            <person name="Griffiths-Jones S."/>
            <person name="Gross S."/>
            <person name="Guigo R."/>
            <person name="Gustafson E.A."/>
            <person name="Haerty W."/>
            <person name="Hahn M.W."/>
            <person name="Halligan D.L."/>
            <person name="Halpern A.L."/>
            <person name="Halter G.M."/>
            <person name="Han M.V."/>
            <person name="Heger A."/>
            <person name="Hillier L."/>
            <person name="Hinrichs A.S."/>
            <person name="Holmes I."/>
            <person name="Hoskins R.A."/>
            <person name="Hubisz M.J."/>
            <person name="Hultmark D."/>
            <person name="Huntley M.A."/>
            <person name="Jaffe D.B."/>
            <person name="Jagadeeshan S."/>
            <person name="Jeck W.R."/>
            <person name="Johnson J."/>
            <person name="Jones C.D."/>
            <person name="Jordan W.C."/>
            <person name="Karpen G.H."/>
            <person name="Kataoka E."/>
            <person name="Keightley P.D."/>
            <person name="Kheradpour P."/>
            <person name="Kirkness E.F."/>
            <person name="Koerich L.B."/>
            <person name="Kristiansen K."/>
            <person name="Kudrna D."/>
            <person name="Kulathinal R.J."/>
            <person name="Kumar S."/>
            <person name="Kwok R."/>
            <person name="Lander E."/>
            <person name="Langley C.H."/>
            <person name="Lapoint R."/>
            <person name="Lazzaro B.P."/>
            <person name="Lee S.J."/>
            <person name="Levesque L."/>
            <person name="Li R."/>
            <person name="Lin C.F."/>
            <person name="Lin M.F."/>
            <person name="Lindblad-Toh K."/>
            <person name="Llopart A."/>
            <person name="Long M."/>
            <person name="Low L."/>
            <person name="Lozovsky E."/>
            <person name="Lu J."/>
            <person name="Luo M."/>
            <person name="Machado C.A."/>
            <person name="Makalowski W."/>
            <person name="Marzo M."/>
            <person name="Matsuda M."/>
            <person name="Matzkin L."/>
            <person name="McAllister B."/>
            <person name="McBride C.S."/>
            <person name="McKernan B."/>
            <person name="McKernan K."/>
            <person name="Mendez-Lago M."/>
            <person name="Minx P."/>
            <person name="Mollenhauer M.U."/>
            <person name="Montooth K."/>
            <person name="Mount S.M."/>
            <person name="Mu X."/>
            <person name="Myers E."/>
            <person name="Negre B."/>
            <person name="Newfeld S."/>
            <person name="Nielsen R."/>
            <person name="Noor M.A."/>
            <person name="O'Grady P."/>
            <person name="Pachter L."/>
            <person name="Papaceit M."/>
            <person name="Parisi M.J."/>
            <person name="Parisi M."/>
            <person name="Parts L."/>
            <person name="Pedersen J.S."/>
            <person name="Pesole G."/>
            <person name="Phillippy A.M."/>
            <person name="Ponting C.P."/>
            <person name="Pop M."/>
            <person name="Porcelli D."/>
            <person name="Powell J.R."/>
            <person name="Prohaska S."/>
            <person name="Pruitt K."/>
            <person name="Puig M."/>
            <person name="Quesneville H."/>
            <person name="Ram K.R."/>
            <person name="Rand D."/>
            <person name="Rasmussen M.D."/>
            <person name="Reed L.K."/>
            <person name="Reenan R."/>
            <person name="Reily A."/>
            <person name="Remington K.A."/>
            <person name="Rieger T.T."/>
            <person name="Ritchie M.G."/>
            <person name="Robin C."/>
            <person name="Rogers Y.H."/>
            <person name="Rohde C."/>
            <person name="Rozas J."/>
            <person name="Rubenfield M.J."/>
            <person name="Ruiz A."/>
            <person name="Russo S."/>
            <person name="Salzberg S.L."/>
            <person name="Sanchez-Gracia A."/>
            <person name="Saranga D.J."/>
            <person name="Sato H."/>
            <person name="Schaeffer S.W."/>
            <person name="Schatz M.C."/>
            <person name="Schlenke T."/>
            <person name="Schwartz R."/>
            <person name="Segarra C."/>
            <person name="Singh R.S."/>
            <person name="Sirot L."/>
            <person name="Sirota M."/>
            <person name="Sisneros N.B."/>
            <person name="Smith C.D."/>
            <person name="Smith T.F."/>
            <person name="Spieth J."/>
            <person name="Stage D.E."/>
            <person name="Stark A."/>
            <person name="Stephan W."/>
            <person name="Strausberg R.L."/>
            <person name="Strempel S."/>
            <person name="Sturgill D."/>
            <person name="Sutton G."/>
            <person name="Sutton G.G."/>
            <person name="Tao W."/>
            <person name="Teichmann S."/>
            <person name="Tobari Y.N."/>
            <person name="Tomimura Y."/>
            <person name="Tsolas J.M."/>
            <person name="Valente V.L."/>
            <person name="Venter E."/>
            <person name="Venter J.C."/>
            <person name="Vicario S."/>
            <person name="Vieira F.G."/>
            <person name="Vilella A.J."/>
            <person name="Villasante A."/>
            <person name="Walenz B."/>
            <person name="Wang J."/>
            <person name="Wasserman M."/>
            <person name="Watts T."/>
            <person name="Wilson D."/>
            <person name="Wilson R.K."/>
            <person name="Wing R.A."/>
            <person name="Wolfner M.F."/>
            <person name="Wong A."/>
            <person name="Wong G.K."/>
            <person name="Wu C.I."/>
            <person name="Wu G."/>
            <person name="Yamamoto D."/>
            <person name="Yang H.P."/>
            <person name="Yang S.P."/>
            <person name="Yorke J.A."/>
            <person name="Yoshida K."/>
            <person name="Zdobnov E."/>
            <person name="Zhang P."/>
            <person name="Zhang Y."/>
            <person name="Zimin A.V."/>
            <person name="Baldwin J."/>
            <person name="Abdouelleil A."/>
            <person name="Abdulkadir J."/>
            <person name="Abebe A."/>
            <person name="Abera B."/>
            <person name="Abreu J."/>
            <person name="Acer S.C."/>
            <person name="Aftuck L."/>
            <person name="Alexander A."/>
            <person name="An P."/>
            <person name="Anderson E."/>
            <person name="Anderson S."/>
            <person name="Arachi H."/>
            <person name="Azer M."/>
            <person name="Bachantsang P."/>
            <person name="Barry A."/>
            <person name="Bayul T."/>
            <person name="Berlin A."/>
            <person name="Bessette D."/>
            <person name="Bloom T."/>
            <person name="Blye J."/>
            <person name="Boguslavskiy L."/>
            <person name="Bonnet C."/>
            <person name="Boukhgalter B."/>
            <person name="Bourzgui I."/>
            <person name="Brown A."/>
            <person name="Cahill P."/>
            <person name="Channer S."/>
            <person name="Cheshatsang Y."/>
            <person name="Chuda L."/>
            <person name="Citroen M."/>
            <person name="Collymore A."/>
            <person name="Cooke P."/>
            <person name="Costello M."/>
            <person name="D'Aco K."/>
            <person name="Daza R."/>
            <person name="De Haan G."/>
            <person name="DeGray S."/>
            <person name="DeMaso C."/>
            <person name="Dhargay N."/>
            <person name="Dooley K."/>
            <person name="Dooley E."/>
            <person name="Doricent M."/>
            <person name="Dorje P."/>
            <person name="Dorjee K."/>
            <person name="Dupes A."/>
            <person name="Elong R."/>
            <person name="Falk J."/>
            <person name="Farina A."/>
            <person name="Faro S."/>
            <person name="Ferguson D."/>
            <person name="Fisher S."/>
            <person name="Foley C.D."/>
            <person name="Franke A."/>
            <person name="Friedrich D."/>
            <person name="Gadbois L."/>
            <person name="Gearin G."/>
            <person name="Gearin C.R."/>
            <person name="Giannoukos G."/>
            <person name="Goode T."/>
            <person name="Graham J."/>
            <person name="Grandbois E."/>
            <person name="Grewal S."/>
            <person name="Gyaltsen K."/>
            <person name="Hafez N."/>
            <person name="Hagos B."/>
            <person name="Hall J."/>
            <person name="Henson C."/>
            <person name="Hollinger A."/>
            <person name="Honan T."/>
            <person name="Huard M.D."/>
            <person name="Hughes L."/>
            <person name="Hurhula B."/>
            <person name="Husby M.E."/>
            <person name="Kamat A."/>
            <person name="Kanga B."/>
            <person name="Kashin S."/>
            <person name="Khazanovich D."/>
            <person name="Kisner P."/>
            <person name="Lance K."/>
            <person name="Lara M."/>
            <person name="Lee W."/>
            <person name="Lennon N."/>
            <person name="Letendre F."/>
            <person name="LeVine R."/>
            <person name="Lipovsky A."/>
            <person name="Liu X."/>
            <person name="Liu J."/>
            <person name="Liu S."/>
            <person name="Lokyitsang T."/>
            <person name="Lokyitsang Y."/>
            <person name="Lubonja R."/>
            <person name="Lui A."/>
            <person name="MacDonald P."/>
            <person name="Magnisalis V."/>
            <person name="Maru K."/>
            <person name="Matthews C."/>
            <person name="McCusker W."/>
            <person name="McDonough S."/>
            <person name="Mehta T."/>
            <person name="Meldrim J."/>
            <person name="Meneus L."/>
            <person name="Mihai O."/>
            <person name="Mihalev A."/>
            <person name="Mihova T."/>
            <person name="Mittelman R."/>
            <person name="Mlenga V."/>
            <person name="Montmayeur A."/>
            <person name="Mulrain L."/>
            <person name="Navidi A."/>
            <person name="Naylor J."/>
            <person name="Negash T."/>
            <person name="Nguyen T."/>
            <person name="Nguyen N."/>
            <person name="Nicol R."/>
            <person name="Norbu C."/>
            <person name="Norbu N."/>
            <person name="Novod N."/>
            <person name="O'Neill B."/>
            <person name="Osman S."/>
            <person name="Markiewicz E."/>
            <person name="Oyono O.L."/>
            <person name="Patti C."/>
            <person name="Phunkhang P."/>
            <person name="Pierre F."/>
            <person name="Priest M."/>
            <person name="Raghuraman S."/>
            <person name="Rege F."/>
            <person name="Reyes R."/>
            <person name="Rise C."/>
            <person name="Rogov P."/>
            <person name="Ross K."/>
            <person name="Ryan E."/>
            <person name="Settipalli S."/>
            <person name="Shea T."/>
            <person name="Sherpa N."/>
            <person name="Shi L."/>
            <person name="Shih D."/>
            <person name="Sparrow T."/>
            <person name="Spaulding J."/>
            <person name="Stalker J."/>
            <person name="Stange-Thomann N."/>
            <person name="Stavropoulos S."/>
            <person name="Stone C."/>
            <person name="Strader C."/>
            <person name="Tesfaye S."/>
            <person name="Thomson T."/>
            <person name="Thoulutsang Y."/>
            <person name="Thoulutsang D."/>
            <person name="Topham K."/>
            <person name="Topping I."/>
            <person name="Tsamla T."/>
            <person name="Vassiliev H."/>
            <person name="Vo A."/>
            <person name="Wangchuk T."/>
            <person name="Wangdi T."/>
            <person name="Weiand M."/>
            <person name="Wilkinson J."/>
            <person name="Wilson A."/>
            <person name="Yadav S."/>
            <person name="Young G."/>
            <person name="Yu Q."/>
            <person name="Zembek L."/>
            <person name="Zhong D."/>
            <person name="Zimmer A."/>
            <person name="Zwirko Z."/>
            <person name="Jaffe D.B."/>
            <person name="Alvarez P."/>
            <person name="Brockman W."/>
            <person name="Butler J."/>
            <person name="Chin C."/>
            <person name="Gnerre S."/>
            <person name="Grabherr M."/>
            <person name="Kleber M."/>
            <person name="Mauceli E."/>
            <person name="MacCallum I."/>
        </authorList>
    </citation>
    <scope>NUCLEOTIDE SEQUENCE [LARGE SCALE GENOMIC DNA]</scope>
    <source>
        <strain evidence="11">Tucson 15287-2541.00</strain>
    </source>
</reference>
<protein>
    <submittedName>
        <fullName evidence="10">GH12397</fullName>
    </submittedName>
</protein>
<keyword evidence="8" id="KW-0645">Protease</keyword>
<dbReference type="AlphaFoldDB" id="B4JIW1"/>
<evidence type="ECO:0000259" key="9">
    <source>
        <dbReference type="PROSITE" id="PS50240"/>
    </source>
</evidence>
<dbReference type="SMART" id="SM00020">
    <property type="entry name" value="Tryp_SPc"/>
    <property type="match status" value="1"/>
</dbReference>
<dbReference type="InterPro" id="IPR001254">
    <property type="entry name" value="Trypsin_dom"/>
</dbReference>
<dbReference type="PRINTS" id="PR00722">
    <property type="entry name" value="CHYMOTRYPSIN"/>
</dbReference>
<gene>
    <name evidence="10" type="primary">Dgri\GH12397</name>
    <name evidence="10" type="ORF">Dgri_GH12397</name>
</gene>
<evidence type="ECO:0000256" key="6">
    <source>
        <dbReference type="ARBA" id="ARBA00023180"/>
    </source>
</evidence>
<keyword evidence="8" id="KW-0378">Hydrolase</keyword>
<keyword evidence="6" id="KW-0325">Glycoprotein</keyword>
<proteinExistence type="inferred from homology"/>
<keyword evidence="3" id="KW-0106">Calcium</keyword>
<dbReference type="InterPro" id="IPR001314">
    <property type="entry name" value="Peptidase_S1A"/>
</dbReference>
<evidence type="ECO:0000313" key="10">
    <source>
        <dbReference type="EMBL" id="EDV99525.1"/>
    </source>
</evidence>
<dbReference type="Gene3D" id="2.40.10.10">
    <property type="entry name" value="Trypsin-like serine proteases"/>
    <property type="match status" value="2"/>
</dbReference>
<dbReference type="GO" id="GO:0046872">
    <property type="term" value="F:metal ion binding"/>
    <property type="evidence" value="ECO:0007669"/>
    <property type="project" value="UniProtKB-KW"/>
</dbReference>
<keyword evidence="8" id="KW-0720">Serine protease</keyword>
<dbReference type="InParanoid" id="B4JIW1"/>
<name>B4JIW1_DROGR</name>
<comment type="similarity">
    <text evidence="7">Belongs to the peptidase S1 family. CLIP subfamily.</text>
</comment>
<dbReference type="Proteomes" id="UP000001070">
    <property type="component" value="Unassembled WGS sequence"/>
</dbReference>
<keyword evidence="5" id="KW-1015">Disulfide bond</keyword>
<dbReference type="OrthoDB" id="9981647at2759"/>
<evidence type="ECO:0000256" key="3">
    <source>
        <dbReference type="ARBA" id="ARBA00022837"/>
    </source>
</evidence>
<dbReference type="InterPro" id="IPR009003">
    <property type="entry name" value="Peptidase_S1_PA"/>
</dbReference>
<dbReference type="KEGG" id="dgr:6564555"/>
<evidence type="ECO:0000313" key="11">
    <source>
        <dbReference type="Proteomes" id="UP000001070"/>
    </source>
</evidence>
<dbReference type="InterPro" id="IPR051487">
    <property type="entry name" value="Ser/Thr_Proteases_Immune/Dev"/>
</dbReference>
<dbReference type="PROSITE" id="PS50240">
    <property type="entry name" value="TRYPSIN_DOM"/>
    <property type="match status" value="1"/>
</dbReference>
<dbReference type="PROSITE" id="PS00134">
    <property type="entry name" value="TRYPSIN_HIS"/>
    <property type="match status" value="1"/>
</dbReference>
<keyword evidence="11" id="KW-1185">Reference proteome</keyword>
<keyword evidence="2" id="KW-0732">Signal</keyword>
<dbReference type="GO" id="GO:0004252">
    <property type="term" value="F:serine-type endopeptidase activity"/>
    <property type="evidence" value="ECO:0007669"/>
    <property type="project" value="InterPro"/>
</dbReference>
<evidence type="ECO:0000256" key="2">
    <source>
        <dbReference type="ARBA" id="ARBA00022729"/>
    </source>
</evidence>
<dbReference type="OMA" id="WGNTERI"/>
<evidence type="ECO:0000256" key="7">
    <source>
        <dbReference type="ARBA" id="ARBA00024195"/>
    </source>
</evidence>
<dbReference type="SUPFAM" id="SSF50494">
    <property type="entry name" value="Trypsin-like serine proteases"/>
    <property type="match status" value="1"/>
</dbReference>
<dbReference type="PhylomeDB" id="B4JIW1"/>
<organism evidence="11">
    <name type="scientific">Drosophila grimshawi</name>
    <name type="common">Hawaiian fruit fly</name>
    <name type="synonym">Idiomyia grimshawi</name>
    <dbReference type="NCBI Taxonomy" id="7222"/>
    <lineage>
        <taxon>Eukaryota</taxon>
        <taxon>Metazoa</taxon>
        <taxon>Ecdysozoa</taxon>
        <taxon>Arthropoda</taxon>
        <taxon>Hexapoda</taxon>
        <taxon>Insecta</taxon>
        <taxon>Pterygota</taxon>
        <taxon>Neoptera</taxon>
        <taxon>Endopterygota</taxon>
        <taxon>Diptera</taxon>
        <taxon>Brachycera</taxon>
        <taxon>Muscomorpha</taxon>
        <taxon>Ephydroidea</taxon>
        <taxon>Drosophilidae</taxon>
        <taxon>Drosophila</taxon>
        <taxon>Hawaiian Drosophila</taxon>
    </lineage>
</organism>